<feature type="domain" description="CBS" evidence="10">
    <location>
        <begin position="214"/>
        <end position="275"/>
    </location>
</feature>
<feature type="transmembrane region" description="Helical" evidence="9">
    <location>
        <begin position="140"/>
        <end position="162"/>
    </location>
</feature>
<evidence type="ECO:0000256" key="1">
    <source>
        <dbReference type="ARBA" id="ARBA00004141"/>
    </source>
</evidence>
<dbReference type="AlphaFoldDB" id="A0AAI9X197"/>
<dbReference type="PANTHER" id="PTHR22777">
    <property type="entry name" value="HEMOLYSIN-RELATED"/>
    <property type="match status" value="1"/>
</dbReference>
<comment type="subcellular location">
    <subcellularLocation>
        <location evidence="1">Membrane</location>
        <topology evidence="1">Multi-pass membrane protein</topology>
    </subcellularLocation>
</comment>
<proteinExistence type="predicted"/>
<keyword evidence="4 8" id="KW-1133">Transmembrane helix</keyword>
<dbReference type="Gene3D" id="3.10.580.10">
    <property type="entry name" value="CBS-domain"/>
    <property type="match status" value="1"/>
</dbReference>
<feature type="transmembrane region" description="Helical" evidence="9">
    <location>
        <begin position="6"/>
        <end position="25"/>
    </location>
</feature>
<evidence type="ECO:0000256" key="7">
    <source>
        <dbReference type="PROSITE-ProRule" id="PRU00703"/>
    </source>
</evidence>
<dbReference type="SUPFAM" id="SSF54631">
    <property type="entry name" value="CBS-domain pair"/>
    <property type="match status" value="1"/>
</dbReference>
<evidence type="ECO:0000256" key="5">
    <source>
        <dbReference type="ARBA" id="ARBA00023122"/>
    </source>
</evidence>
<dbReference type="Pfam" id="PF01595">
    <property type="entry name" value="CNNM"/>
    <property type="match status" value="1"/>
</dbReference>
<evidence type="ECO:0000256" key="3">
    <source>
        <dbReference type="ARBA" id="ARBA00022737"/>
    </source>
</evidence>
<reference evidence="12 13" key="1">
    <citation type="journal article" date="2012" name="J. Proteome Res.">
        <title>Application of Spiroplasma melliferum proteogenomic profiling for the discovery of virulence factors and pathogenicity mechanisms in host-associated spiroplasmas.</title>
        <authorList>
            <person name="Alexeev D."/>
            <person name="Kostrjukova E."/>
            <person name="Aliper A."/>
            <person name="Popenko A."/>
            <person name="Bazaleev N."/>
            <person name="Tyakht A."/>
            <person name="Selezneva O."/>
            <person name="Akopian T."/>
            <person name="Prichodko E."/>
            <person name="Kondratov I."/>
            <person name="Chukin M."/>
            <person name="Demina I."/>
            <person name="Galyamina M."/>
            <person name="Kamashev D."/>
            <person name="Vanyushkina A."/>
            <person name="Ladygina V."/>
            <person name="Levitskii S."/>
            <person name="Lazarev V."/>
            <person name="Govorun V."/>
        </authorList>
    </citation>
    <scope>NUCLEOTIDE SEQUENCE [LARGE SCALE GENOMIC DNA]</scope>
    <source>
        <strain evidence="12 13">KC3</strain>
    </source>
</reference>
<evidence type="ECO:0000256" key="9">
    <source>
        <dbReference type="SAM" id="Phobius"/>
    </source>
</evidence>
<gene>
    <name evidence="12" type="ORF">SPM_003415</name>
</gene>
<comment type="caution">
    <text evidence="12">The sequence shown here is derived from an EMBL/GenBank/DDBJ whole genome shotgun (WGS) entry which is preliminary data.</text>
</comment>
<dbReference type="InterPro" id="IPR046342">
    <property type="entry name" value="CBS_dom_sf"/>
</dbReference>
<keyword evidence="6 8" id="KW-0472">Membrane</keyword>
<dbReference type="PROSITE" id="PS51371">
    <property type="entry name" value="CBS"/>
    <property type="match status" value="2"/>
</dbReference>
<evidence type="ECO:0000259" key="10">
    <source>
        <dbReference type="PROSITE" id="PS51371"/>
    </source>
</evidence>
<evidence type="ECO:0000256" key="4">
    <source>
        <dbReference type="ARBA" id="ARBA00022989"/>
    </source>
</evidence>
<keyword evidence="3" id="KW-0677">Repeat</keyword>
<feature type="transmembrane region" description="Helical" evidence="9">
    <location>
        <begin position="77"/>
        <end position="103"/>
    </location>
</feature>
<dbReference type="Proteomes" id="UP000004057">
    <property type="component" value="Unassembled WGS sequence"/>
</dbReference>
<dbReference type="EMBL" id="AGBZ02000001">
    <property type="protein sequence ID" value="KAI93026.1"/>
    <property type="molecule type" value="Genomic_DNA"/>
</dbReference>
<organism evidence="12 13">
    <name type="scientific">Spiroplasma melliferum KC3</name>
    <dbReference type="NCBI Taxonomy" id="570509"/>
    <lineage>
        <taxon>Bacteria</taxon>
        <taxon>Bacillati</taxon>
        <taxon>Mycoplasmatota</taxon>
        <taxon>Mollicutes</taxon>
        <taxon>Entomoplasmatales</taxon>
        <taxon>Spiroplasmataceae</taxon>
        <taxon>Spiroplasma</taxon>
    </lineage>
</organism>
<dbReference type="PANTHER" id="PTHR22777:SF17">
    <property type="entry name" value="UPF0053 PROTEIN SLL0260"/>
    <property type="match status" value="1"/>
</dbReference>
<evidence type="ECO:0000313" key="12">
    <source>
        <dbReference type="EMBL" id="KAI93026.1"/>
    </source>
</evidence>
<feature type="transmembrane region" description="Helical" evidence="9">
    <location>
        <begin position="109"/>
        <end position="128"/>
    </location>
</feature>
<dbReference type="SMART" id="SM00116">
    <property type="entry name" value="CBS"/>
    <property type="match status" value="2"/>
</dbReference>
<dbReference type="GO" id="GO:0005886">
    <property type="term" value="C:plasma membrane"/>
    <property type="evidence" value="ECO:0007669"/>
    <property type="project" value="TreeGrafter"/>
</dbReference>
<sequence>MMDMTTALAVLLPIMIILLIFSSFFSASETAITSINVIRLKQMAKKNVSKRKKRATNKTIRRAKQVYKLVKDYDRTLATILIANTLINTALATIGTLFFASLIVNAETATWVATGVIGLTVLIFGELLPKTIAKAFPEKFSIFSAYILWIWKILFYPFTWLLTLHKQKNGVLTTENELLELISTIESEGVLEKNEKELIESAITFDEKTIGSIMTAKEKVKTIYSNISWRELQRFYKQERFTRIPVLAPETEKVIGILNIKDVFIAVIDHQEVDIKSLVSEPIFFSRYLKLDDALELFQQEQVHIAVVSTNEDSNNFLGIVTMEDILEELVGEIYDEDDETGQVKEIGHHMLWIHGSTSIKKVFQKYLHLAAPPESTGKTLYQWFVKETGYDLTKPENKIKEFVYQNYAFRVNDEKKSKLTAKNIIFEIEFLTNNNPIHDLER</sequence>
<dbReference type="InterPro" id="IPR000644">
    <property type="entry name" value="CBS_dom"/>
</dbReference>
<protein>
    <submittedName>
        <fullName evidence="12">Hemolysin</fullName>
    </submittedName>
</protein>
<evidence type="ECO:0000256" key="8">
    <source>
        <dbReference type="PROSITE-ProRule" id="PRU01193"/>
    </source>
</evidence>
<name>A0AAI9X197_SPIME</name>
<keyword evidence="5 7" id="KW-0129">CBS domain</keyword>
<evidence type="ECO:0000313" key="13">
    <source>
        <dbReference type="Proteomes" id="UP000004057"/>
    </source>
</evidence>
<feature type="domain" description="CNNM transmembrane" evidence="11">
    <location>
        <begin position="4"/>
        <end position="195"/>
    </location>
</feature>
<evidence type="ECO:0000256" key="2">
    <source>
        <dbReference type="ARBA" id="ARBA00022692"/>
    </source>
</evidence>
<accession>A0AAI9X197</accession>
<dbReference type="InterPro" id="IPR044751">
    <property type="entry name" value="Ion_transp-like_CBS"/>
</dbReference>
<keyword evidence="2 8" id="KW-0812">Transmembrane</keyword>
<feature type="domain" description="CBS" evidence="10">
    <location>
        <begin position="278"/>
        <end position="337"/>
    </location>
</feature>
<evidence type="ECO:0000256" key="6">
    <source>
        <dbReference type="ARBA" id="ARBA00023136"/>
    </source>
</evidence>
<dbReference type="Pfam" id="PF00571">
    <property type="entry name" value="CBS"/>
    <property type="match status" value="2"/>
</dbReference>
<evidence type="ECO:0000259" key="11">
    <source>
        <dbReference type="PROSITE" id="PS51846"/>
    </source>
</evidence>
<dbReference type="CDD" id="cd04590">
    <property type="entry name" value="CBS_pair_CorC_HlyC_assoc"/>
    <property type="match status" value="1"/>
</dbReference>
<dbReference type="PROSITE" id="PS51846">
    <property type="entry name" value="CNNM"/>
    <property type="match status" value="1"/>
</dbReference>
<dbReference type="InterPro" id="IPR002550">
    <property type="entry name" value="CNNM"/>
</dbReference>